<accession>A0A561BR29</accession>
<dbReference type="PANTHER" id="PTHR43319:SF3">
    <property type="entry name" value="BETA-LACTAMASE-RELATED DOMAIN-CONTAINING PROTEIN"/>
    <property type="match status" value="1"/>
</dbReference>
<dbReference type="InterPro" id="IPR052907">
    <property type="entry name" value="Beta-lactamase/esterase"/>
</dbReference>
<sequence length="370" mass="38608">MNSSTLQHLVQDTIDELIGSGAESGLQVAAYHHGELVVDAVGGLADTGTKRPVTSDTPFYSASTGKGVTATLAHVLADRGVLTYDAPIADVWPEFGVRGKDKATLRHVLTHSVGLPGVPSTTTVEDLTDWDRMTAQLAAAEPWWEPGTKMAYHAQTFGFLIGEVIRRATGKPLGQVLAEEVTGPLGVADEVYFGVPATEVDRVARLEDAEGIEEMMAMVGAMFERLAPAAVTPSAAYANRPEVLTADIPAGGTVTARGVAKVYAALLGDVDGVRLVGPERLAEIAGPALVAPDEVLGHTETWALGYSVGRLGSTPEETPDVFGMPGIGGSVAWADRGLGVAFALTRTRFDPTQSASAVRIGELVARTLAG</sequence>
<proteinExistence type="predicted"/>
<dbReference type="Pfam" id="PF00144">
    <property type="entry name" value="Beta-lactamase"/>
    <property type="match status" value="1"/>
</dbReference>
<reference evidence="2 3" key="1">
    <citation type="submission" date="2019-06" db="EMBL/GenBank/DDBJ databases">
        <title>Sequencing the genomes of 1000 actinobacteria strains.</title>
        <authorList>
            <person name="Klenk H.-P."/>
        </authorList>
    </citation>
    <scope>NUCLEOTIDE SEQUENCE [LARGE SCALE GENOMIC DNA]</scope>
    <source>
        <strain evidence="2 3">DSM 24683</strain>
    </source>
</reference>
<dbReference type="Proteomes" id="UP000318380">
    <property type="component" value="Unassembled WGS sequence"/>
</dbReference>
<evidence type="ECO:0000259" key="1">
    <source>
        <dbReference type="Pfam" id="PF00144"/>
    </source>
</evidence>
<dbReference type="InterPro" id="IPR012338">
    <property type="entry name" value="Beta-lactam/transpept-like"/>
</dbReference>
<name>A0A561BR29_9ACTN</name>
<gene>
    <name evidence="2" type="ORF">FB561_2373</name>
</gene>
<dbReference type="AlphaFoldDB" id="A0A561BR29"/>
<dbReference type="RefSeq" id="WP_145805964.1">
    <property type="nucleotide sequence ID" value="NZ_VIVK01000001.1"/>
</dbReference>
<evidence type="ECO:0000313" key="2">
    <source>
        <dbReference type="EMBL" id="TWD81262.1"/>
    </source>
</evidence>
<dbReference type="PANTHER" id="PTHR43319">
    <property type="entry name" value="BETA-LACTAMASE-RELATED"/>
    <property type="match status" value="1"/>
</dbReference>
<dbReference type="OrthoDB" id="9809635at2"/>
<feature type="domain" description="Beta-lactamase-related" evidence="1">
    <location>
        <begin position="11"/>
        <end position="356"/>
    </location>
</feature>
<evidence type="ECO:0000313" key="3">
    <source>
        <dbReference type="Proteomes" id="UP000318380"/>
    </source>
</evidence>
<comment type="caution">
    <text evidence="2">The sequence shown here is derived from an EMBL/GenBank/DDBJ whole genome shotgun (WGS) entry which is preliminary data.</text>
</comment>
<organism evidence="2 3">
    <name type="scientific">Kribbella amoyensis</name>
    <dbReference type="NCBI Taxonomy" id="996641"/>
    <lineage>
        <taxon>Bacteria</taxon>
        <taxon>Bacillati</taxon>
        <taxon>Actinomycetota</taxon>
        <taxon>Actinomycetes</taxon>
        <taxon>Propionibacteriales</taxon>
        <taxon>Kribbellaceae</taxon>
        <taxon>Kribbella</taxon>
    </lineage>
</organism>
<dbReference type="SUPFAM" id="SSF56601">
    <property type="entry name" value="beta-lactamase/transpeptidase-like"/>
    <property type="match status" value="1"/>
</dbReference>
<keyword evidence="3" id="KW-1185">Reference proteome</keyword>
<dbReference type="Gene3D" id="3.40.710.10">
    <property type="entry name" value="DD-peptidase/beta-lactamase superfamily"/>
    <property type="match status" value="1"/>
</dbReference>
<protein>
    <submittedName>
        <fullName evidence="2">CubicO group peptidase (Beta-lactamase class C family)</fullName>
    </submittedName>
</protein>
<dbReference type="InterPro" id="IPR001466">
    <property type="entry name" value="Beta-lactam-related"/>
</dbReference>
<dbReference type="EMBL" id="VIVK01000001">
    <property type="protein sequence ID" value="TWD81262.1"/>
    <property type="molecule type" value="Genomic_DNA"/>
</dbReference>